<dbReference type="Proteomes" id="UP000759246">
    <property type="component" value="Unassembled WGS sequence"/>
</dbReference>
<keyword evidence="1" id="KW-0378">Hydrolase</keyword>
<dbReference type="GO" id="GO:0009307">
    <property type="term" value="P:DNA restriction-modification system"/>
    <property type="evidence" value="ECO:0007669"/>
    <property type="project" value="InterPro"/>
</dbReference>
<evidence type="ECO:0000313" key="2">
    <source>
        <dbReference type="Proteomes" id="UP000759246"/>
    </source>
</evidence>
<proteinExistence type="predicted"/>
<dbReference type="GO" id="GO:0009036">
    <property type="term" value="F:type II site-specific deoxyribonuclease activity"/>
    <property type="evidence" value="ECO:0007669"/>
    <property type="project" value="InterPro"/>
</dbReference>
<dbReference type="GO" id="GO:0003677">
    <property type="term" value="F:DNA binding"/>
    <property type="evidence" value="ECO:0007669"/>
    <property type="project" value="InterPro"/>
</dbReference>
<dbReference type="InterPro" id="IPR019072">
    <property type="entry name" value="Restrct_endonuc_II_XamI"/>
</dbReference>
<dbReference type="EMBL" id="JABZGF010000041">
    <property type="protein sequence ID" value="MBF0966063.1"/>
    <property type="molecule type" value="Genomic_DNA"/>
</dbReference>
<dbReference type="AlphaFoldDB" id="A0A929RNC7"/>
<sequence>MMARQSMPLVWSRAQLEIDVDRSISEFKERRITEPHAGYISDFEHYCVYVRNLLEDSDNLLNLSSVVRHYLLDEDKRYALRYLASPFISDDDLKVLADVKFSVAAFDSDPDAAERVAHVIRASIDPWRFPWFREGRTPTDEELRIAVVSSTAIIASSRSQTRRRSEAKDRQESDIAQALQDAGLRKVRRRTVDTPYRAPDIGEFCMESVLGGHKADLIARLYDGRILAIEAKVSHSAVNSYKRVNHDTLAKVTGWLVQFGTHGVVPAAVLSGVFKVQNLLEAQQSGLSLFWSHDLDQLQDFIRLTREA</sequence>
<gene>
    <name evidence="1" type="ORF">HXK09_02655</name>
</gene>
<comment type="caution">
    <text evidence="1">The sequence shown here is derived from an EMBL/GenBank/DDBJ whole genome shotgun (WGS) entry which is preliminary data.</text>
</comment>
<keyword evidence="1" id="KW-0540">Nuclease</keyword>
<keyword evidence="1" id="KW-0255">Endonuclease</keyword>
<accession>A0A929RNC7</accession>
<protein>
    <submittedName>
        <fullName evidence="1">XamI family restriction endonuclease</fullName>
    </submittedName>
</protein>
<organism evidence="1 2">
    <name type="scientific">Actinomyces bouchesdurhonensis</name>
    <dbReference type="NCBI Taxonomy" id="1852361"/>
    <lineage>
        <taxon>Bacteria</taxon>
        <taxon>Bacillati</taxon>
        <taxon>Actinomycetota</taxon>
        <taxon>Actinomycetes</taxon>
        <taxon>Actinomycetales</taxon>
        <taxon>Actinomycetaceae</taxon>
        <taxon>Actinomyces</taxon>
    </lineage>
</organism>
<name>A0A929RNC7_9ACTO</name>
<evidence type="ECO:0000313" key="1">
    <source>
        <dbReference type="EMBL" id="MBF0966063.1"/>
    </source>
</evidence>
<dbReference type="Pfam" id="PF09572">
    <property type="entry name" value="RE_XamI"/>
    <property type="match status" value="1"/>
</dbReference>
<reference evidence="1" key="1">
    <citation type="submission" date="2020-04" db="EMBL/GenBank/DDBJ databases">
        <title>Deep metagenomics examines the oral microbiome during advanced dental caries in children, revealing novel taxa and co-occurrences with host molecules.</title>
        <authorList>
            <person name="Baker J.L."/>
            <person name="Morton J.T."/>
            <person name="Dinis M."/>
            <person name="Alvarez R."/>
            <person name="Tran N.C."/>
            <person name="Knight R."/>
            <person name="Edlund A."/>
        </authorList>
    </citation>
    <scope>NUCLEOTIDE SEQUENCE</scope>
    <source>
        <strain evidence="1">JCVI_30_bin.13</strain>
    </source>
</reference>